<organism evidence="11 12">
    <name type="scientific">Actinomadura yumaensis</name>
    <dbReference type="NCBI Taxonomy" id="111807"/>
    <lineage>
        <taxon>Bacteria</taxon>
        <taxon>Bacillati</taxon>
        <taxon>Actinomycetota</taxon>
        <taxon>Actinomycetes</taxon>
        <taxon>Streptosporangiales</taxon>
        <taxon>Thermomonosporaceae</taxon>
        <taxon>Actinomadura</taxon>
    </lineage>
</organism>
<dbReference type="RefSeq" id="WP_160825222.1">
    <property type="nucleotide sequence ID" value="NZ_JBHSXS010000066.1"/>
</dbReference>
<dbReference type="NCBIfam" id="TIGR01188">
    <property type="entry name" value="drrA"/>
    <property type="match status" value="1"/>
</dbReference>
<evidence type="ECO:0000256" key="2">
    <source>
        <dbReference type="ARBA" id="ARBA00022448"/>
    </source>
</evidence>
<dbReference type="InterPro" id="IPR027417">
    <property type="entry name" value="P-loop_NTPase"/>
</dbReference>
<comment type="subcellular location">
    <subcellularLocation>
        <location evidence="1">Cell membrane</location>
        <topology evidence="1">Peripheral membrane protein</topology>
        <orientation evidence="1">Cytoplasmic side</orientation>
    </subcellularLocation>
</comment>
<keyword evidence="8" id="KW-0046">Antibiotic resistance</keyword>
<dbReference type="PROSITE" id="PS00211">
    <property type="entry name" value="ABC_TRANSPORTER_1"/>
    <property type="match status" value="1"/>
</dbReference>
<evidence type="ECO:0000256" key="1">
    <source>
        <dbReference type="ARBA" id="ARBA00004413"/>
    </source>
</evidence>
<dbReference type="InterPro" id="IPR050763">
    <property type="entry name" value="ABC_transporter_ATP-binding"/>
</dbReference>
<evidence type="ECO:0000256" key="4">
    <source>
        <dbReference type="ARBA" id="ARBA00022741"/>
    </source>
</evidence>
<gene>
    <name evidence="11" type="ORF">ACFQKB_45245</name>
</gene>
<dbReference type="Pfam" id="PF00005">
    <property type="entry name" value="ABC_tran"/>
    <property type="match status" value="1"/>
</dbReference>
<comment type="similarity">
    <text evidence="9">Belongs to the ABC transporter superfamily. Drug exporter-1 (DrugE1) (TC 3.A.1.105) family.</text>
</comment>
<keyword evidence="5 11" id="KW-0067">ATP-binding</keyword>
<dbReference type="EMBL" id="JBHSXS010000066">
    <property type="protein sequence ID" value="MFC6887038.1"/>
    <property type="molecule type" value="Genomic_DNA"/>
</dbReference>
<protein>
    <submittedName>
        <fullName evidence="11">ATP-binding cassette domain-containing protein</fullName>
    </submittedName>
</protein>
<evidence type="ECO:0000256" key="6">
    <source>
        <dbReference type="ARBA" id="ARBA00022967"/>
    </source>
</evidence>
<feature type="domain" description="ABC transporter" evidence="10">
    <location>
        <begin position="16"/>
        <end position="246"/>
    </location>
</feature>
<keyword evidence="4" id="KW-0547">Nucleotide-binding</keyword>
<keyword evidence="3" id="KW-1003">Cell membrane</keyword>
<keyword evidence="2" id="KW-0813">Transport</keyword>
<evidence type="ECO:0000256" key="5">
    <source>
        <dbReference type="ARBA" id="ARBA00022840"/>
    </source>
</evidence>
<comment type="caution">
    <text evidence="11">The sequence shown here is derived from an EMBL/GenBank/DDBJ whole genome shotgun (WGS) entry which is preliminary data.</text>
</comment>
<reference evidence="12" key="1">
    <citation type="journal article" date="2019" name="Int. J. Syst. Evol. Microbiol.">
        <title>The Global Catalogue of Microorganisms (GCM) 10K type strain sequencing project: providing services to taxonomists for standard genome sequencing and annotation.</title>
        <authorList>
            <consortium name="The Broad Institute Genomics Platform"/>
            <consortium name="The Broad Institute Genome Sequencing Center for Infectious Disease"/>
            <person name="Wu L."/>
            <person name="Ma J."/>
        </authorList>
    </citation>
    <scope>NUCLEOTIDE SEQUENCE [LARGE SCALE GENOMIC DNA]</scope>
    <source>
        <strain evidence="12">JCM 3369</strain>
    </source>
</reference>
<proteinExistence type="inferred from homology"/>
<sequence length="330" mass="34346">MGDQATARAAPGDNAIEADGIGKRFGSVQALDGVTLAVPRGTVLGLLGHNGAGKTTLVNVLATLCRPTAGTARVAGLDVVRQARGVRRRIALTGQYAALDEQISGRDNLVLVARLFGAGRRGARRRAAELLELFGLAESADRPVRTYSGGMRRRLDLAASMTGRPDVLFLDEPTTGLDPAARLAAWTTVEGLVRDGTTVVLTTQYLDEADRLADTIAVLAGGRVVAEGAPAALKARLGGRTATATLSAPDAVPAIVRELRGHGLAPEYDPRRGVLAVPMTGPRDLARIARALDAEAADAYELAVASPTLDDVYLSLAGPARRPDREGGTP</sequence>
<dbReference type="InterPro" id="IPR003593">
    <property type="entry name" value="AAA+_ATPase"/>
</dbReference>
<dbReference type="InterPro" id="IPR003439">
    <property type="entry name" value="ABC_transporter-like_ATP-bd"/>
</dbReference>
<evidence type="ECO:0000313" key="11">
    <source>
        <dbReference type="EMBL" id="MFC6887038.1"/>
    </source>
</evidence>
<dbReference type="Gene3D" id="3.40.50.300">
    <property type="entry name" value="P-loop containing nucleotide triphosphate hydrolases"/>
    <property type="match status" value="1"/>
</dbReference>
<evidence type="ECO:0000259" key="10">
    <source>
        <dbReference type="PROSITE" id="PS50893"/>
    </source>
</evidence>
<dbReference type="PROSITE" id="PS50893">
    <property type="entry name" value="ABC_TRANSPORTER_2"/>
    <property type="match status" value="1"/>
</dbReference>
<dbReference type="SMART" id="SM00382">
    <property type="entry name" value="AAA"/>
    <property type="match status" value="1"/>
</dbReference>
<dbReference type="InterPro" id="IPR005894">
    <property type="entry name" value="DrrA"/>
</dbReference>
<dbReference type="GO" id="GO:0005524">
    <property type="term" value="F:ATP binding"/>
    <property type="evidence" value="ECO:0007669"/>
    <property type="project" value="UniProtKB-KW"/>
</dbReference>
<keyword evidence="12" id="KW-1185">Reference proteome</keyword>
<dbReference type="InterPro" id="IPR017871">
    <property type="entry name" value="ABC_transporter-like_CS"/>
</dbReference>
<dbReference type="PANTHER" id="PTHR42711">
    <property type="entry name" value="ABC TRANSPORTER ATP-BINDING PROTEIN"/>
    <property type="match status" value="1"/>
</dbReference>
<keyword evidence="7" id="KW-0472">Membrane</keyword>
<evidence type="ECO:0000256" key="7">
    <source>
        <dbReference type="ARBA" id="ARBA00023136"/>
    </source>
</evidence>
<evidence type="ECO:0000256" key="8">
    <source>
        <dbReference type="ARBA" id="ARBA00023251"/>
    </source>
</evidence>
<accession>A0ABW2D128</accession>
<evidence type="ECO:0000256" key="9">
    <source>
        <dbReference type="ARBA" id="ARBA00049985"/>
    </source>
</evidence>
<evidence type="ECO:0000256" key="3">
    <source>
        <dbReference type="ARBA" id="ARBA00022475"/>
    </source>
</evidence>
<name>A0ABW2D128_9ACTN</name>
<dbReference type="Proteomes" id="UP001596380">
    <property type="component" value="Unassembled WGS sequence"/>
</dbReference>
<keyword evidence="6" id="KW-1278">Translocase</keyword>
<dbReference type="PANTHER" id="PTHR42711:SF19">
    <property type="entry name" value="DOXORUBICIN RESISTANCE ATP-BINDING PROTEIN DRRA"/>
    <property type="match status" value="1"/>
</dbReference>
<dbReference type="SUPFAM" id="SSF52540">
    <property type="entry name" value="P-loop containing nucleoside triphosphate hydrolases"/>
    <property type="match status" value="1"/>
</dbReference>
<evidence type="ECO:0000313" key="12">
    <source>
        <dbReference type="Proteomes" id="UP001596380"/>
    </source>
</evidence>